<name>A0A8C4T8A0_ERPCA</name>
<organism evidence="1 2">
    <name type="scientific">Erpetoichthys calabaricus</name>
    <name type="common">Rope fish</name>
    <name type="synonym">Calamoichthys calabaricus</name>
    <dbReference type="NCBI Taxonomy" id="27687"/>
    <lineage>
        <taxon>Eukaryota</taxon>
        <taxon>Metazoa</taxon>
        <taxon>Chordata</taxon>
        <taxon>Craniata</taxon>
        <taxon>Vertebrata</taxon>
        <taxon>Euteleostomi</taxon>
        <taxon>Actinopterygii</taxon>
        <taxon>Polypteriformes</taxon>
        <taxon>Polypteridae</taxon>
        <taxon>Erpetoichthys</taxon>
    </lineage>
</organism>
<dbReference type="Proteomes" id="UP000694620">
    <property type="component" value="Chromosome 13"/>
</dbReference>
<evidence type="ECO:0000313" key="2">
    <source>
        <dbReference type="Proteomes" id="UP000694620"/>
    </source>
</evidence>
<sequence>ELSAWQITIQFLFIKSQEHLQTSSMEASPILIAIDFGTAFSSYCISVNSGHDTSKKTERYETETVILFNENQEFEKFGVEALTAYTKMTSSEASRYYFFQNFKMELYNQVGEILPALKVFSESLRYLKDHALKALSETVAESLVLPQDVTWVLTVPAIWDNAAKDFMRQAAQKVTFLKTSSSIHPSIHLLNLLNLILEQPGQGTGKKSTQVLCNSPFFSFSGGTVDITVHEVLDDGSLKELQKASGGGWGGFSVDSKFTAFLRQIFGPVLWEIYKNEHPAELQKMMHTFSIQKCTEKEDIYIECPHNLAKLAAKNKDISSYFSQLEGACWTDGNIKISYEKLASFFTESIKNILEKIKEILDTPEISIDFILLVGGYASSSLLREAVKREFGSRYKILCPYESQLAVAKGAVIFGTDSKIIHSRVSALTYGINMSRKYDPLLHDPKKRRVNKAGDYTYCTGLFLNLVSKGQSVEHDEDAQYTFFPVDDDQTEAGFRFFSTEKLNAIYIDEPGLKEIGSFVLPMPDIRLGTNREIHLKIKFGLTEIKANAIDTSSGEVQKIKLKFMSE</sequence>
<dbReference type="PANTHER" id="PTHR14187:SF5">
    <property type="entry name" value="HEAT SHOCK 70 KDA PROTEIN 12A"/>
    <property type="match status" value="1"/>
</dbReference>
<keyword evidence="2" id="KW-1185">Reference proteome</keyword>
<gene>
    <name evidence="1" type="primary">LOC114663804</name>
</gene>
<dbReference type="GeneTree" id="ENSGT00940000154551"/>
<dbReference type="Ensembl" id="ENSECRT00000028189.1">
    <property type="protein sequence ID" value="ENSECRP00000027614.1"/>
    <property type="gene ID" value="ENSECRG00000018675.1"/>
</dbReference>
<protein>
    <submittedName>
        <fullName evidence="1">Heat shock 70 kDa protein 12A-like</fullName>
    </submittedName>
</protein>
<reference evidence="1" key="1">
    <citation type="submission" date="2021-06" db="EMBL/GenBank/DDBJ databases">
        <authorList>
            <consortium name="Wellcome Sanger Institute Data Sharing"/>
        </authorList>
    </citation>
    <scope>NUCLEOTIDE SEQUENCE [LARGE SCALE GENOMIC DNA]</scope>
</reference>
<dbReference type="Gene3D" id="3.90.640.10">
    <property type="entry name" value="Actin, Chain A, domain 4"/>
    <property type="match status" value="1"/>
</dbReference>
<reference evidence="1" key="3">
    <citation type="submission" date="2025-09" db="UniProtKB">
        <authorList>
            <consortium name="Ensembl"/>
        </authorList>
    </citation>
    <scope>IDENTIFICATION</scope>
</reference>
<dbReference type="PANTHER" id="PTHR14187">
    <property type="entry name" value="ALPHA KINASE/ELONGATION FACTOR 2 KINASE"/>
    <property type="match status" value="1"/>
</dbReference>
<evidence type="ECO:0000313" key="1">
    <source>
        <dbReference type="Ensembl" id="ENSECRP00000027614.1"/>
    </source>
</evidence>
<dbReference type="CDD" id="cd10229">
    <property type="entry name" value="ASKHA_NBD_HSP70_HSPA12"/>
    <property type="match status" value="1"/>
</dbReference>
<accession>A0A8C4T8A0</accession>
<reference evidence="1" key="2">
    <citation type="submission" date="2025-08" db="UniProtKB">
        <authorList>
            <consortium name="Ensembl"/>
        </authorList>
    </citation>
    <scope>IDENTIFICATION</scope>
</reference>
<proteinExistence type="predicted"/>
<dbReference type="SUPFAM" id="SSF53067">
    <property type="entry name" value="Actin-like ATPase domain"/>
    <property type="match status" value="2"/>
</dbReference>
<dbReference type="Gene3D" id="3.30.420.40">
    <property type="match status" value="2"/>
</dbReference>
<dbReference type="AlphaFoldDB" id="A0A8C4T8A0"/>
<dbReference type="InterPro" id="IPR043129">
    <property type="entry name" value="ATPase_NBD"/>
</dbReference>